<feature type="compositionally biased region" description="Pro residues" evidence="12">
    <location>
        <begin position="92"/>
        <end position="118"/>
    </location>
</feature>
<feature type="region of interest" description="Disordered" evidence="12">
    <location>
        <begin position="137"/>
        <end position="195"/>
    </location>
</feature>
<gene>
    <name evidence="14" type="primary">LOC127782350</name>
</gene>
<dbReference type="STRING" id="4538.I1QIZ1"/>
<evidence type="ECO:0000256" key="3">
    <source>
        <dbReference type="ARBA" id="ARBA00011416"/>
    </source>
</evidence>
<evidence type="ECO:0000256" key="10">
    <source>
        <dbReference type="ARBA" id="ARBA00023163"/>
    </source>
</evidence>
<dbReference type="RefSeq" id="XP_052165480.1">
    <property type="nucleotide sequence ID" value="XM_052309520.1"/>
</dbReference>
<dbReference type="FunFam" id="1.10.10.60:FF:000257">
    <property type="entry name" value="Zinc-finger homeodomain protein 2"/>
    <property type="match status" value="1"/>
</dbReference>
<organism evidence="14 15">
    <name type="scientific">Oryza glaberrima</name>
    <name type="common">African rice</name>
    <dbReference type="NCBI Taxonomy" id="4538"/>
    <lineage>
        <taxon>Eukaryota</taxon>
        <taxon>Viridiplantae</taxon>
        <taxon>Streptophyta</taxon>
        <taxon>Embryophyta</taxon>
        <taxon>Tracheophyta</taxon>
        <taxon>Spermatophyta</taxon>
        <taxon>Magnoliopsida</taxon>
        <taxon>Liliopsida</taxon>
        <taxon>Poales</taxon>
        <taxon>Poaceae</taxon>
        <taxon>BOP clade</taxon>
        <taxon>Oryzoideae</taxon>
        <taxon>Oryzeae</taxon>
        <taxon>Oryzinae</taxon>
        <taxon>Oryza</taxon>
    </lineage>
</organism>
<reference evidence="14" key="1">
    <citation type="submission" date="2015-06" db="UniProtKB">
        <authorList>
            <consortium name="EnsemblPlants"/>
        </authorList>
    </citation>
    <scope>IDENTIFICATION</scope>
</reference>
<dbReference type="OMA" id="VDECCRE"/>
<evidence type="ECO:0000256" key="6">
    <source>
        <dbReference type="ARBA" id="ARBA00022833"/>
    </source>
</evidence>
<feature type="compositionally biased region" description="Acidic residues" evidence="12">
    <location>
        <begin position="163"/>
        <end position="180"/>
    </location>
</feature>
<evidence type="ECO:0000256" key="7">
    <source>
        <dbReference type="ARBA" id="ARBA00023015"/>
    </source>
</evidence>
<feature type="compositionally biased region" description="Low complexity" evidence="12">
    <location>
        <begin position="333"/>
        <end position="348"/>
    </location>
</feature>
<keyword evidence="6" id="KW-0862">Zinc</keyword>
<dbReference type="GeneID" id="127782350"/>
<dbReference type="NCBIfam" id="TIGR01566">
    <property type="entry name" value="ZF_HD_prot_N"/>
    <property type="match status" value="1"/>
</dbReference>
<name>I1QIZ1_ORYGL</name>
<dbReference type="GO" id="GO:0000976">
    <property type="term" value="F:transcription cis-regulatory region binding"/>
    <property type="evidence" value="ECO:0007669"/>
    <property type="project" value="TreeGrafter"/>
</dbReference>
<evidence type="ECO:0000256" key="11">
    <source>
        <dbReference type="ARBA" id="ARBA00023242"/>
    </source>
</evidence>
<keyword evidence="8" id="KW-0238">DNA-binding</keyword>
<dbReference type="EnsemblPlants" id="ORGLA08G0139200.1">
    <property type="protein sequence ID" value="ORGLA08G0139200.1"/>
    <property type="gene ID" value="ORGLA08G0139200"/>
</dbReference>
<evidence type="ECO:0000313" key="15">
    <source>
        <dbReference type="Proteomes" id="UP000007306"/>
    </source>
</evidence>
<dbReference type="Gramene" id="ORGLA08G0139200.1">
    <property type="protein sequence ID" value="ORGLA08G0139200.1"/>
    <property type="gene ID" value="ORGLA08G0139200"/>
</dbReference>
<keyword evidence="9" id="KW-0371">Homeobox</keyword>
<evidence type="ECO:0000313" key="14">
    <source>
        <dbReference type="EnsemblPlants" id="ORGLA08G0139200.1"/>
    </source>
</evidence>
<evidence type="ECO:0000256" key="5">
    <source>
        <dbReference type="ARBA" id="ARBA00022771"/>
    </source>
</evidence>
<dbReference type="KEGG" id="ogl:127782350"/>
<dbReference type="GO" id="GO:0008270">
    <property type="term" value="F:zinc ion binding"/>
    <property type="evidence" value="ECO:0007669"/>
    <property type="project" value="UniProtKB-KW"/>
</dbReference>
<comment type="subunit">
    <text evidence="3">Homo- and heterodimer with other ZFHD proteins.</text>
</comment>
<evidence type="ECO:0000256" key="2">
    <source>
        <dbReference type="ARBA" id="ARBA00004123"/>
    </source>
</evidence>
<keyword evidence="7" id="KW-0805">Transcription regulation</keyword>
<evidence type="ECO:0000259" key="13">
    <source>
        <dbReference type="PROSITE" id="PS51523"/>
    </source>
</evidence>
<comment type="function">
    <text evidence="1">Putative transcription factor.</text>
</comment>
<evidence type="ECO:0000256" key="9">
    <source>
        <dbReference type="ARBA" id="ARBA00023155"/>
    </source>
</evidence>
<dbReference type="GO" id="GO:0003700">
    <property type="term" value="F:DNA-binding transcription factor activity"/>
    <property type="evidence" value="ECO:0007669"/>
    <property type="project" value="TreeGrafter"/>
</dbReference>
<keyword evidence="11" id="KW-0539">Nucleus</keyword>
<proteinExistence type="predicted"/>
<protein>
    <recommendedName>
        <fullName evidence="13">ZF-HD dimerization-type domain-containing protein</fullName>
    </recommendedName>
</protein>
<feature type="domain" description="ZF-HD dimerization-type" evidence="13">
    <location>
        <begin position="39"/>
        <end position="90"/>
    </location>
</feature>
<dbReference type="NCBIfam" id="TIGR01565">
    <property type="entry name" value="homeo_ZF_HD"/>
    <property type="match status" value="1"/>
</dbReference>
<accession>I1QIZ1</accession>
<feature type="region of interest" description="Disordered" evidence="12">
    <location>
        <begin position="327"/>
        <end position="359"/>
    </location>
</feature>
<evidence type="ECO:0000256" key="12">
    <source>
        <dbReference type="SAM" id="MobiDB-lite"/>
    </source>
</evidence>
<feature type="compositionally biased region" description="Gly residues" evidence="12">
    <location>
        <begin position="349"/>
        <end position="359"/>
    </location>
</feature>
<dbReference type="InterPro" id="IPR009057">
    <property type="entry name" value="Homeodomain-like_sf"/>
</dbReference>
<keyword evidence="5" id="KW-0863">Zinc-finger</keyword>
<feature type="compositionally biased region" description="Basic and acidic residues" evidence="12">
    <location>
        <begin position="141"/>
        <end position="162"/>
    </location>
</feature>
<dbReference type="InterPro" id="IPR006455">
    <property type="entry name" value="Homeodomain_ZF_HD"/>
</dbReference>
<dbReference type="InterPro" id="IPR006456">
    <property type="entry name" value="ZF_HD_homeobox_Cys/His_dimer"/>
</dbReference>
<dbReference type="HOGENOM" id="CLU_039237_1_0_1"/>
<dbReference type="AlphaFoldDB" id="I1QIZ1"/>
<feature type="region of interest" description="Disordered" evidence="12">
    <location>
        <begin position="91"/>
        <end position="124"/>
    </location>
</feature>
<evidence type="ECO:0000256" key="1">
    <source>
        <dbReference type="ARBA" id="ARBA00004049"/>
    </source>
</evidence>
<dbReference type="Pfam" id="PF04770">
    <property type="entry name" value="ZF-HD_dimer"/>
    <property type="match status" value="1"/>
</dbReference>
<keyword evidence="15" id="KW-1185">Reference proteome</keyword>
<keyword evidence="10" id="KW-0804">Transcription</keyword>
<dbReference type="eggNOG" id="ENOG502QWG3">
    <property type="taxonomic scope" value="Eukaryota"/>
</dbReference>
<dbReference type="SUPFAM" id="SSF46689">
    <property type="entry name" value="Homeodomain-like"/>
    <property type="match status" value="1"/>
</dbReference>
<dbReference type="PANTHER" id="PTHR31948:SF72">
    <property type="entry name" value="ZINC-FINGER HOMEODOMAIN PROTEIN 10"/>
    <property type="match status" value="1"/>
</dbReference>
<reference evidence="14 15" key="2">
    <citation type="submission" date="2018-04" db="EMBL/GenBank/DDBJ databases">
        <title>OglaRS2 (Oryza glaberrima Reference Sequence Version 2).</title>
        <authorList>
            <person name="Zhang J."/>
            <person name="Kudrna D."/>
            <person name="Lee S."/>
            <person name="Talag J."/>
            <person name="Rajasekar S."/>
            <person name="Wing R.A."/>
        </authorList>
    </citation>
    <scope>NUCLEOTIDE SEQUENCE [LARGE SCALE GENOMIC DNA]</scope>
    <source>
        <strain evidence="14 15">cv. IRGC 96717</strain>
    </source>
</reference>
<dbReference type="Gene3D" id="1.10.10.60">
    <property type="entry name" value="Homeodomain-like"/>
    <property type="match status" value="1"/>
</dbReference>
<comment type="subcellular location">
    <subcellularLocation>
        <location evidence="2">Nucleus</location>
    </subcellularLocation>
</comment>
<evidence type="ECO:0000256" key="8">
    <source>
        <dbReference type="ARBA" id="ARBA00023125"/>
    </source>
</evidence>
<sequence length="359" mass="37033">MEAVVGVKYRPVVFPNGGAAAAAAGKSKATPASATAAVYRECLKNHAASLGGHAVDGCGEFMPSPAADAADPASLKCAACGCHRNFHRRLPEAPPSPPLLALPPPPPPPPPPPQPPQPQQHLPRTAAVAVAPQLLLHGSHQRREQSPETDRVRGPGHHHDDDAAADDDDSEDSEMSDYDDDRSASPLQAPPPVLCPGYLPSATHMLLSLGSASAPAVAASRPHAAAAAMGPQPPPGAATSASRKRFRTKFSPEQKQRMQALSERLGWRLQKRDEAVVDECCREIGVGKGVFKVWMHNNKHNFLGGHSARRSAAAAAAAPLAPPPVLTDFSINGSSTHAAAADHAAATASGGGGGSPQST</sequence>
<dbReference type="PANTHER" id="PTHR31948">
    <property type="entry name" value="ZINC-FINGER HOMEODOMAIN PROTEIN 2"/>
    <property type="match status" value="1"/>
</dbReference>
<dbReference type="Proteomes" id="UP000007306">
    <property type="component" value="Chromosome 8"/>
</dbReference>
<dbReference type="PROSITE" id="PS51523">
    <property type="entry name" value="ZF_HD_DIMER"/>
    <property type="match status" value="1"/>
</dbReference>
<evidence type="ECO:0000256" key="4">
    <source>
        <dbReference type="ARBA" id="ARBA00022723"/>
    </source>
</evidence>
<dbReference type="GO" id="GO:0005634">
    <property type="term" value="C:nucleus"/>
    <property type="evidence" value="ECO:0007669"/>
    <property type="project" value="UniProtKB-SubCell"/>
</dbReference>
<feature type="region of interest" description="Disordered" evidence="12">
    <location>
        <begin position="224"/>
        <end position="244"/>
    </location>
</feature>
<keyword evidence="4" id="KW-0479">Metal-binding</keyword>
<dbReference type="GO" id="GO:0050793">
    <property type="term" value="P:regulation of developmental process"/>
    <property type="evidence" value="ECO:0007669"/>
    <property type="project" value="TreeGrafter"/>
</dbReference>